<dbReference type="AlphaFoldDB" id="A8AYX6"/>
<dbReference type="EMBL" id="CP000725">
    <property type="protein sequence ID" value="ABV10103.1"/>
    <property type="molecule type" value="Genomic_DNA"/>
</dbReference>
<dbReference type="KEGG" id="sgo:SGO_1714"/>
<name>A8AYX6_STRGC</name>
<accession>A8AYX6</accession>
<organism evidence="1 2">
    <name type="scientific">Streptococcus gordonii (strain Challis / ATCC 35105 / BCRC 15272 / CH1 / DL1 / V288)</name>
    <dbReference type="NCBI Taxonomy" id="467705"/>
    <lineage>
        <taxon>Bacteria</taxon>
        <taxon>Bacillati</taxon>
        <taxon>Bacillota</taxon>
        <taxon>Bacilli</taxon>
        <taxon>Lactobacillales</taxon>
        <taxon>Streptococcaceae</taxon>
        <taxon>Streptococcus</taxon>
    </lineage>
</organism>
<evidence type="ECO:0000313" key="2">
    <source>
        <dbReference type="Proteomes" id="UP000001131"/>
    </source>
</evidence>
<sequence>MFDDPDLELEQAAKTPTASKVTPAMAKTLRFFITFSYLG</sequence>
<gene>
    <name evidence="1" type="ordered locus">SGO_1714</name>
</gene>
<keyword evidence="2" id="KW-1185">Reference proteome</keyword>
<dbReference type="HOGENOM" id="CLU_3317665_0_0_9"/>
<evidence type="ECO:0000313" key="1">
    <source>
        <dbReference type="EMBL" id="ABV10103.1"/>
    </source>
</evidence>
<reference evidence="1 2" key="1">
    <citation type="journal article" date="2007" name="J. Bacteriol.">
        <title>Genome-wide transcriptional changes in Streptococcus gordonii in response to competence signaling peptide.</title>
        <authorList>
            <person name="Vickerman M.M."/>
            <person name="Iobst S."/>
            <person name="Jesionowski A.M."/>
            <person name="Gill S.R."/>
        </authorList>
    </citation>
    <scope>NUCLEOTIDE SEQUENCE [LARGE SCALE GENOMIC DNA]</scope>
    <source>
        <strain evidence="2">Challis / ATCC 35105 / BCRC 15272 / CH1 / DL1 / V288</strain>
    </source>
</reference>
<dbReference type="Proteomes" id="UP000001131">
    <property type="component" value="Chromosome"/>
</dbReference>
<protein>
    <submittedName>
        <fullName evidence="1">Uncharacterized protein</fullName>
    </submittedName>
</protein>
<proteinExistence type="predicted"/>